<dbReference type="Proteomes" id="UP001230978">
    <property type="component" value="Chromosome"/>
</dbReference>
<feature type="transmembrane region" description="Helical" evidence="1">
    <location>
        <begin position="12"/>
        <end position="33"/>
    </location>
</feature>
<feature type="transmembrane region" description="Helical" evidence="1">
    <location>
        <begin position="159"/>
        <end position="180"/>
    </location>
</feature>
<feature type="transmembrane region" description="Helical" evidence="1">
    <location>
        <begin position="85"/>
        <end position="110"/>
    </location>
</feature>
<feature type="transmembrane region" description="Helical" evidence="1">
    <location>
        <begin position="131"/>
        <end position="153"/>
    </location>
</feature>
<keyword evidence="3" id="KW-1185">Reference proteome</keyword>
<dbReference type="RefSeq" id="WP_281465412.1">
    <property type="nucleotide sequence ID" value="NZ_CP124535.1"/>
</dbReference>
<evidence type="ECO:0000256" key="1">
    <source>
        <dbReference type="SAM" id="Phobius"/>
    </source>
</evidence>
<evidence type="ECO:0000313" key="2">
    <source>
        <dbReference type="EMBL" id="WGV15746.1"/>
    </source>
</evidence>
<gene>
    <name evidence="2" type="ORF">QF092_16040</name>
</gene>
<protein>
    <submittedName>
        <fullName evidence="2">Uncharacterized protein</fullName>
    </submittedName>
</protein>
<name>A0ABY8Q585_9RHOB</name>
<organism evidence="2 3">
    <name type="scientific">Fuscovulum ytuae</name>
    <dbReference type="NCBI Taxonomy" id="3042299"/>
    <lineage>
        <taxon>Bacteria</taxon>
        <taxon>Pseudomonadati</taxon>
        <taxon>Pseudomonadota</taxon>
        <taxon>Alphaproteobacteria</taxon>
        <taxon>Rhodobacterales</taxon>
        <taxon>Paracoccaceae</taxon>
        <taxon>Fuscovulum</taxon>
    </lineage>
</organism>
<keyword evidence="1" id="KW-0812">Transmembrane</keyword>
<sequence length="190" mass="20094">MDMLLVTDTLRFSHLFAVCLGLGASIMADLYILNRLRTPLTHEMMATLHRTHGFVWAALGVMWVTGLGLLYLRTGFDLAAFTPKLMAKLGIVGLLTLNAILIGAVAMPILAGRIGRSIAAFPTALKLRFSLIGGISAASWLLALALGVSKALARSGSEVFAVLLPIAYVSALVATALVLLSRPMTGNHPA</sequence>
<keyword evidence="1" id="KW-0472">Membrane</keyword>
<reference evidence="2 3" key="1">
    <citation type="submission" date="2023-04" db="EMBL/GenBank/DDBJ databases">
        <title>YMD61, complete Genome.</title>
        <authorList>
            <person name="Zhang J."/>
        </authorList>
    </citation>
    <scope>NUCLEOTIDE SEQUENCE [LARGE SCALE GENOMIC DNA]</scope>
    <source>
        <strain evidence="2 3">YMD61</strain>
    </source>
</reference>
<proteinExistence type="predicted"/>
<feature type="transmembrane region" description="Helical" evidence="1">
    <location>
        <begin position="54"/>
        <end position="73"/>
    </location>
</feature>
<accession>A0ABY8Q585</accession>
<dbReference type="EMBL" id="CP124535">
    <property type="protein sequence ID" value="WGV15746.1"/>
    <property type="molecule type" value="Genomic_DNA"/>
</dbReference>
<keyword evidence="1" id="KW-1133">Transmembrane helix</keyword>
<evidence type="ECO:0000313" key="3">
    <source>
        <dbReference type="Proteomes" id="UP001230978"/>
    </source>
</evidence>